<dbReference type="RefSeq" id="WP_248651424.1">
    <property type="nucleotide sequence ID" value="NZ_CP096659.1"/>
</dbReference>
<reference evidence="2 3" key="1">
    <citation type="submission" date="2022-04" db="EMBL/GenBank/DDBJ databases">
        <title>Diverse halophilic archaea isolated from saline environments.</title>
        <authorList>
            <person name="Cui H.-L."/>
        </authorList>
    </citation>
    <scope>NUCLEOTIDE SEQUENCE [LARGE SCALE GENOMIC DNA]</scope>
    <source>
        <strain evidence="2 3">XZYJT49</strain>
    </source>
</reference>
<keyword evidence="3" id="KW-1185">Reference proteome</keyword>
<feature type="transmembrane region" description="Helical" evidence="1">
    <location>
        <begin position="21"/>
        <end position="44"/>
    </location>
</feature>
<dbReference type="EMBL" id="CP096659">
    <property type="protein sequence ID" value="UPV75382.1"/>
    <property type="molecule type" value="Genomic_DNA"/>
</dbReference>
<protein>
    <submittedName>
        <fullName evidence="2">Uncharacterized protein</fullName>
    </submittedName>
</protein>
<accession>A0A8U0HWA5</accession>
<dbReference type="AlphaFoldDB" id="A0A8U0HWA5"/>
<evidence type="ECO:0000313" key="3">
    <source>
        <dbReference type="Proteomes" id="UP000830729"/>
    </source>
</evidence>
<keyword evidence="1" id="KW-0472">Membrane</keyword>
<proteinExistence type="predicted"/>
<evidence type="ECO:0000256" key="1">
    <source>
        <dbReference type="SAM" id="Phobius"/>
    </source>
</evidence>
<dbReference type="KEGG" id="halx:M0R89_04775"/>
<sequence>MKLNAHLRRVAPSTRLRRGRIAAGLTRFTLPVATLLAFVVSALVTGAAFATAADLVAVSLPVLLAGWVAAIGATFALPLLVVRGVVALLERYE</sequence>
<evidence type="ECO:0000313" key="2">
    <source>
        <dbReference type="EMBL" id="UPV75382.1"/>
    </source>
</evidence>
<name>A0A8U0HWA5_9EURY</name>
<feature type="transmembrane region" description="Helical" evidence="1">
    <location>
        <begin position="64"/>
        <end position="89"/>
    </location>
</feature>
<gene>
    <name evidence="2" type="ORF">M0R89_04775</name>
</gene>
<organism evidence="2 3">
    <name type="scientific">Halorussus limi</name>
    <dbReference type="NCBI Taxonomy" id="2938695"/>
    <lineage>
        <taxon>Archaea</taxon>
        <taxon>Methanobacteriati</taxon>
        <taxon>Methanobacteriota</taxon>
        <taxon>Stenosarchaea group</taxon>
        <taxon>Halobacteria</taxon>
        <taxon>Halobacteriales</taxon>
        <taxon>Haladaptataceae</taxon>
        <taxon>Halorussus</taxon>
    </lineage>
</organism>
<dbReference type="Proteomes" id="UP000830729">
    <property type="component" value="Chromosome"/>
</dbReference>
<dbReference type="GeneID" id="72184488"/>
<keyword evidence="1" id="KW-1133">Transmembrane helix</keyword>
<keyword evidence="1" id="KW-0812">Transmembrane</keyword>